<gene>
    <name evidence="2" type="ORF">DFP98_101271</name>
</gene>
<sequence length="117" mass="13363">MKKIQILILIVAMLFCASCSNAKQDDLHSWAFDVVTWDNAVYKVTNEIVYEVEEQIGTIKKYSTHESDHLPNLFSNKYKKGTKLFKIKNIEANESIAVLKDDTFLKALKMDGMKTTA</sequence>
<dbReference type="AlphaFoldDB" id="A0A3D9KTA9"/>
<evidence type="ECO:0008006" key="4">
    <source>
        <dbReference type="Google" id="ProtNLM"/>
    </source>
</evidence>
<dbReference type="EMBL" id="QRDZ01000001">
    <property type="protein sequence ID" value="RED89296.1"/>
    <property type="molecule type" value="Genomic_DNA"/>
</dbReference>
<dbReference type="RefSeq" id="WP_116058748.1">
    <property type="nucleotide sequence ID" value="NZ_QRDZ01000001.1"/>
</dbReference>
<protein>
    <recommendedName>
        <fullName evidence="4">Lipoprotein</fullName>
    </recommendedName>
</protein>
<proteinExistence type="predicted"/>
<dbReference type="Proteomes" id="UP000256977">
    <property type="component" value="Unassembled WGS sequence"/>
</dbReference>
<evidence type="ECO:0000313" key="2">
    <source>
        <dbReference type="EMBL" id="RED89296.1"/>
    </source>
</evidence>
<accession>A0A3D9KTA9</accession>
<organism evidence="2 3">
    <name type="scientific">Cohnella phaseoli</name>
    <dbReference type="NCBI Taxonomy" id="456490"/>
    <lineage>
        <taxon>Bacteria</taxon>
        <taxon>Bacillati</taxon>
        <taxon>Bacillota</taxon>
        <taxon>Bacilli</taxon>
        <taxon>Bacillales</taxon>
        <taxon>Paenibacillaceae</taxon>
        <taxon>Cohnella</taxon>
    </lineage>
</organism>
<comment type="caution">
    <text evidence="2">The sequence shown here is derived from an EMBL/GenBank/DDBJ whole genome shotgun (WGS) entry which is preliminary data.</text>
</comment>
<dbReference type="OrthoDB" id="2621021at2"/>
<feature type="signal peptide" evidence="1">
    <location>
        <begin position="1"/>
        <end position="22"/>
    </location>
</feature>
<evidence type="ECO:0000313" key="3">
    <source>
        <dbReference type="Proteomes" id="UP000256977"/>
    </source>
</evidence>
<name>A0A3D9KTA9_9BACL</name>
<feature type="chain" id="PRO_5017648853" description="Lipoprotein" evidence="1">
    <location>
        <begin position="23"/>
        <end position="117"/>
    </location>
</feature>
<keyword evidence="3" id="KW-1185">Reference proteome</keyword>
<reference evidence="2 3" key="1">
    <citation type="submission" date="2018-07" db="EMBL/GenBank/DDBJ databases">
        <title>Genomic Encyclopedia of Type Strains, Phase III (KMG-III): the genomes of soil and plant-associated and newly described type strains.</title>
        <authorList>
            <person name="Whitman W."/>
        </authorList>
    </citation>
    <scope>NUCLEOTIDE SEQUENCE [LARGE SCALE GENOMIC DNA]</scope>
    <source>
        <strain evidence="2 3">CECT 7287</strain>
    </source>
</reference>
<keyword evidence="1" id="KW-0732">Signal</keyword>
<evidence type="ECO:0000256" key="1">
    <source>
        <dbReference type="SAM" id="SignalP"/>
    </source>
</evidence>